<dbReference type="Proteomes" id="UP000015102">
    <property type="component" value="Unassembled WGS sequence"/>
</dbReference>
<proteinExistence type="predicted"/>
<reference evidence="3" key="1">
    <citation type="submission" date="2013-02" db="EMBL/GenBank/DDBJ databases">
        <authorList>
            <person name="Hughes D."/>
        </authorList>
    </citation>
    <scope>NUCLEOTIDE SEQUENCE</scope>
    <source>
        <strain>Durham</strain>
        <strain evidence="3">NC isolate 2 -- Noor lab</strain>
    </source>
</reference>
<dbReference type="HOGENOM" id="CLU_2963399_0_0_1"/>
<dbReference type="EnsemblMetazoa" id="MESCA010167-RA">
    <property type="protein sequence ID" value="MESCA010167-PA"/>
    <property type="gene ID" value="MESCA010167"/>
</dbReference>
<dbReference type="PANTHER" id="PTHR45706">
    <property type="entry name" value="TYROSINE-PROTEIN PHOSPHATASE"/>
    <property type="match status" value="1"/>
</dbReference>
<dbReference type="Gene3D" id="3.90.190.10">
    <property type="entry name" value="Protein tyrosine phosphatase superfamily"/>
    <property type="match status" value="1"/>
</dbReference>
<dbReference type="STRING" id="36166.T1H1U7"/>
<dbReference type="SUPFAM" id="SSF52799">
    <property type="entry name" value="(Phosphotyrosine protein) phosphatases II"/>
    <property type="match status" value="1"/>
</dbReference>
<dbReference type="Pfam" id="PF00102">
    <property type="entry name" value="Y_phosphatase"/>
    <property type="match status" value="1"/>
</dbReference>
<evidence type="ECO:0000313" key="3">
    <source>
        <dbReference type="Proteomes" id="UP000015102"/>
    </source>
</evidence>
<protein>
    <recommendedName>
        <fullName evidence="1">Tyrosine-protein phosphatase domain-containing protein</fullName>
    </recommendedName>
</protein>
<evidence type="ECO:0000313" key="2">
    <source>
        <dbReference type="EnsemblMetazoa" id="MESCA010167-PA"/>
    </source>
</evidence>
<dbReference type="EMBL" id="CAQQ02375292">
    <property type="status" value="NOT_ANNOTATED_CDS"/>
    <property type="molecule type" value="Genomic_DNA"/>
</dbReference>
<dbReference type="InterPro" id="IPR000242">
    <property type="entry name" value="PTP_cat"/>
</dbReference>
<sequence>MDTALAFMEMKEPIYPLDVVRTMRDQRPCMVQNVGQYRFVCECISAAYRKQQLNSDNQN</sequence>
<accession>T1H1U7</accession>
<keyword evidence="3" id="KW-1185">Reference proteome</keyword>
<evidence type="ECO:0000259" key="1">
    <source>
        <dbReference type="Pfam" id="PF00102"/>
    </source>
</evidence>
<dbReference type="AlphaFoldDB" id="T1H1U7"/>
<organism evidence="2 3">
    <name type="scientific">Megaselia scalaris</name>
    <name type="common">Humpbacked fly</name>
    <name type="synonym">Phora scalaris</name>
    <dbReference type="NCBI Taxonomy" id="36166"/>
    <lineage>
        <taxon>Eukaryota</taxon>
        <taxon>Metazoa</taxon>
        <taxon>Ecdysozoa</taxon>
        <taxon>Arthropoda</taxon>
        <taxon>Hexapoda</taxon>
        <taxon>Insecta</taxon>
        <taxon>Pterygota</taxon>
        <taxon>Neoptera</taxon>
        <taxon>Endopterygota</taxon>
        <taxon>Diptera</taxon>
        <taxon>Brachycera</taxon>
        <taxon>Muscomorpha</taxon>
        <taxon>Platypezoidea</taxon>
        <taxon>Phoridae</taxon>
        <taxon>Megaseliini</taxon>
        <taxon>Megaselia</taxon>
    </lineage>
</organism>
<name>T1H1U7_MEGSC</name>
<feature type="domain" description="Tyrosine-protein phosphatase" evidence="1">
    <location>
        <begin position="1"/>
        <end position="44"/>
    </location>
</feature>
<dbReference type="OMA" id="ECISAAY"/>
<dbReference type="GO" id="GO:0004725">
    <property type="term" value="F:protein tyrosine phosphatase activity"/>
    <property type="evidence" value="ECO:0007669"/>
    <property type="project" value="InterPro"/>
</dbReference>
<reference evidence="2" key="2">
    <citation type="submission" date="2015-06" db="UniProtKB">
        <authorList>
            <consortium name="EnsemblMetazoa"/>
        </authorList>
    </citation>
    <scope>IDENTIFICATION</scope>
</reference>
<dbReference type="PANTHER" id="PTHR45706:SF4">
    <property type="entry name" value="TYROSINE-PROTEIN PHOSPHATASE"/>
    <property type="match status" value="1"/>
</dbReference>
<dbReference type="InterPro" id="IPR029021">
    <property type="entry name" value="Prot-tyrosine_phosphatase-like"/>
</dbReference>